<dbReference type="EMBL" id="CAMPGE010009684">
    <property type="protein sequence ID" value="CAI2368550.1"/>
    <property type="molecule type" value="Genomic_DNA"/>
</dbReference>
<comment type="caution">
    <text evidence="2">The sequence shown here is derived from an EMBL/GenBank/DDBJ whole genome shotgun (WGS) entry which is preliminary data.</text>
</comment>
<evidence type="ECO:0000313" key="2">
    <source>
        <dbReference type="EMBL" id="CAI2368550.1"/>
    </source>
</evidence>
<evidence type="ECO:0000256" key="1">
    <source>
        <dbReference type="SAM" id="MobiDB-lite"/>
    </source>
</evidence>
<proteinExistence type="predicted"/>
<dbReference type="AlphaFoldDB" id="A0AAD1UPP4"/>
<feature type="region of interest" description="Disordered" evidence="1">
    <location>
        <begin position="432"/>
        <end position="463"/>
    </location>
</feature>
<accession>A0AAD1UPP4</accession>
<organism evidence="2 3">
    <name type="scientific">Euplotes crassus</name>
    <dbReference type="NCBI Taxonomy" id="5936"/>
    <lineage>
        <taxon>Eukaryota</taxon>
        <taxon>Sar</taxon>
        <taxon>Alveolata</taxon>
        <taxon>Ciliophora</taxon>
        <taxon>Intramacronucleata</taxon>
        <taxon>Spirotrichea</taxon>
        <taxon>Hypotrichia</taxon>
        <taxon>Euplotida</taxon>
        <taxon>Euplotidae</taxon>
        <taxon>Moneuplotes</taxon>
    </lineage>
</organism>
<name>A0AAD1UPP4_EUPCR</name>
<evidence type="ECO:0000313" key="3">
    <source>
        <dbReference type="Proteomes" id="UP001295684"/>
    </source>
</evidence>
<keyword evidence="3" id="KW-1185">Reference proteome</keyword>
<feature type="compositionally biased region" description="Polar residues" evidence="1">
    <location>
        <begin position="441"/>
        <end position="463"/>
    </location>
</feature>
<sequence>MDFRAFDFNRDSYQPSGFSTEGLAEEFVNLGDSEPIKINLKNSYCKFTEEEKMMIVNSLNENTKKGLKKGKRFNKIDADFLTKNALFFKKFEKNRRKLKIQNTKDFDKVLSSSYTSKNLKGFNEYIGNRILNSQLERRKFLQKKLSGKISPKMIKSIINQQKNKEVSNEKTTLGPHTTEDFSMMKPVTEIKNIGDANECKPGTSTANSDLWKYKNFKFPSPFSEGCNKVISFNINKKSKKRDISADDIYEIFGIQPKQSQDSFFNKIKVSQSAIIDDSGMLSKRLYRNWKTPISRPNLEHNCTNDERSESKMSHSVIQRRRDLSFTQDRFINRADQEVEQAMKMPHLKASTSKKIRQCKSVTKGSLNRVRSKLNGSCRSKGTNGKKRDSLQRHHCDKIFHRLKRCNIFQGRCISPMEARAIYLRDKIKSKEEEAKTPTHGIFNSSPNSPIKATSSSPFINALN</sequence>
<dbReference type="Proteomes" id="UP001295684">
    <property type="component" value="Unassembled WGS sequence"/>
</dbReference>
<reference evidence="2" key="1">
    <citation type="submission" date="2023-07" db="EMBL/GenBank/DDBJ databases">
        <authorList>
            <consortium name="AG Swart"/>
            <person name="Singh M."/>
            <person name="Singh A."/>
            <person name="Seah K."/>
            <person name="Emmerich C."/>
        </authorList>
    </citation>
    <scope>NUCLEOTIDE SEQUENCE</scope>
    <source>
        <strain evidence="2">DP1</strain>
    </source>
</reference>
<gene>
    <name evidence="2" type="ORF">ECRASSUSDP1_LOCUS9843</name>
</gene>
<protein>
    <submittedName>
        <fullName evidence="2">Uncharacterized protein</fullName>
    </submittedName>
</protein>